<name>A0A149U5G1_9PROT</name>
<dbReference type="PATRIC" id="fig|104102.12.peg.1525"/>
<dbReference type="AlphaFoldDB" id="A0A149U5G1"/>
<reference evidence="6 7" key="1">
    <citation type="submission" date="2015-06" db="EMBL/GenBank/DDBJ databases">
        <title>Improved classification and identification of acetic acid bacteria using matrix-assisted laser desorption/ionization time-of-flight mass spectrometry; Gluconobacter nephelii and Gluconobacter uchimurae are later heterotypic synonyms of Gluconobacter japonicus and Gluconobacter oxydans, respectively.</title>
        <authorList>
            <person name="Li L."/>
            <person name="Cleenwerck I."/>
            <person name="De Vuyst L."/>
            <person name="Vandamme P."/>
        </authorList>
    </citation>
    <scope>NUCLEOTIDE SEQUENCE [LARGE SCALE GENOMIC DNA]</scope>
    <source>
        <strain evidence="6 7">LMG 1663</strain>
    </source>
</reference>
<keyword evidence="1" id="KW-0678">Repressor</keyword>
<comment type="caution">
    <text evidence="6">The sequence shown here is derived from an EMBL/GenBank/DDBJ whole genome shotgun (WGS) entry which is preliminary data.</text>
</comment>
<dbReference type="Pfam" id="PF00356">
    <property type="entry name" value="LacI"/>
    <property type="match status" value="1"/>
</dbReference>
<organism evidence="6 7">
    <name type="scientific">Acetobacter tropicalis</name>
    <dbReference type="NCBI Taxonomy" id="104102"/>
    <lineage>
        <taxon>Bacteria</taxon>
        <taxon>Pseudomonadati</taxon>
        <taxon>Pseudomonadota</taxon>
        <taxon>Alphaproteobacteria</taxon>
        <taxon>Acetobacterales</taxon>
        <taxon>Acetobacteraceae</taxon>
        <taxon>Acetobacter</taxon>
    </lineage>
</organism>
<evidence type="ECO:0000259" key="5">
    <source>
        <dbReference type="PROSITE" id="PS50932"/>
    </source>
</evidence>
<dbReference type="CDD" id="cd01392">
    <property type="entry name" value="HTH_LacI"/>
    <property type="match status" value="1"/>
</dbReference>
<dbReference type="Proteomes" id="UP000075411">
    <property type="component" value="Unassembled WGS sequence"/>
</dbReference>
<dbReference type="GO" id="GO:0000976">
    <property type="term" value="F:transcription cis-regulatory region binding"/>
    <property type="evidence" value="ECO:0007669"/>
    <property type="project" value="TreeGrafter"/>
</dbReference>
<dbReference type="InterPro" id="IPR010982">
    <property type="entry name" value="Lambda_DNA-bd_dom_sf"/>
</dbReference>
<evidence type="ECO:0000256" key="3">
    <source>
        <dbReference type="ARBA" id="ARBA00023125"/>
    </source>
</evidence>
<dbReference type="RefSeq" id="WP_061487301.1">
    <property type="nucleotide sequence ID" value="NZ_LHZT01000086.1"/>
</dbReference>
<evidence type="ECO:0000313" key="6">
    <source>
        <dbReference type="EMBL" id="KXV60648.1"/>
    </source>
</evidence>
<gene>
    <name evidence="6" type="ORF">AD947_01920</name>
</gene>
<dbReference type="PROSITE" id="PS50932">
    <property type="entry name" value="HTH_LACI_2"/>
    <property type="match status" value="1"/>
</dbReference>
<evidence type="ECO:0000256" key="4">
    <source>
        <dbReference type="ARBA" id="ARBA00023163"/>
    </source>
</evidence>
<dbReference type="GO" id="GO:0003700">
    <property type="term" value="F:DNA-binding transcription factor activity"/>
    <property type="evidence" value="ECO:0007669"/>
    <property type="project" value="TreeGrafter"/>
</dbReference>
<accession>A0A149U5G1</accession>
<dbReference type="OrthoDB" id="8433438at2"/>
<dbReference type="InterPro" id="IPR000843">
    <property type="entry name" value="HTH_LacI"/>
</dbReference>
<dbReference type="InterPro" id="IPR028082">
    <property type="entry name" value="Peripla_BP_I"/>
</dbReference>
<evidence type="ECO:0000313" key="7">
    <source>
        <dbReference type="Proteomes" id="UP000075411"/>
    </source>
</evidence>
<dbReference type="EMBL" id="LHZT01000086">
    <property type="protein sequence ID" value="KXV60648.1"/>
    <property type="molecule type" value="Genomic_DNA"/>
</dbReference>
<dbReference type="SMART" id="SM00354">
    <property type="entry name" value="HTH_LACI"/>
    <property type="match status" value="1"/>
</dbReference>
<dbReference type="SUPFAM" id="SSF47413">
    <property type="entry name" value="lambda repressor-like DNA-binding domains"/>
    <property type="match status" value="1"/>
</dbReference>
<evidence type="ECO:0000256" key="2">
    <source>
        <dbReference type="ARBA" id="ARBA00023015"/>
    </source>
</evidence>
<dbReference type="PANTHER" id="PTHR30146">
    <property type="entry name" value="LACI-RELATED TRANSCRIPTIONAL REPRESSOR"/>
    <property type="match status" value="1"/>
</dbReference>
<dbReference type="CDD" id="cd06278">
    <property type="entry name" value="PBP1_LacI-like"/>
    <property type="match status" value="1"/>
</dbReference>
<keyword evidence="3" id="KW-0238">DNA-binding</keyword>
<dbReference type="SUPFAM" id="SSF53822">
    <property type="entry name" value="Periplasmic binding protein-like I"/>
    <property type="match status" value="1"/>
</dbReference>
<keyword evidence="4" id="KW-0804">Transcription</keyword>
<proteinExistence type="predicted"/>
<dbReference type="Pfam" id="PF00532">
    <property type="entry name" value="Peripla_BP_1"/>
    <property type="match status" value="1"/>
</dbReference>
<dbReference type="PANTHER" id="PTHR30146:SF95">
    <property type="entry name" value="RIBOSE OPERON REPRESSOR"/>
    <property type="match status" value="1"/>
</dbReference>
<feature type="domain" description="HTH lacI-type" evidence="5">
    <location>
        <begin position="4"/>
        <end position="58"/>
    </location>
</feature>
<evidence type="ECO:0000256" key="1">
    <source>
        <dbReference type="ARBA" id="ARBA00022491"/>
    </source>
</evidence>
<dbReference type="Gene3D" id="1.10.260.40">
    <property type="entry name" value="lambda repressor-like DNA-binding domains"/>
    <property type="match status" value="1"/>
</dbReference>
<dbReference type="InterPro" id="IPR001761">
    <property type="entry name" value="Peripla_BP/Lac1_sug-bd_dom"/>
</dbReference>
<keyword evidence="2" id="KW-0805">Transcription regulation</keyword>
<dbReference type="Gene3D" id="3.40.50.2300">
    <property type="match status" value="2"/>
</dbReference>
<protein>
    <submittedName>
        <fullName evidence="6">LacI family transcriptional regulator</fullName>
    </submittedName>
</protein>
<sequence length="336" mass="36332">MRRVTSTDVAKYAGVSQSAVSRAFSSHASIAPATREKILAAAAELNYRPNKIPAIMLSGKSRMIGVVIGGLSNPFYASALECLASDLQASGLQILLVHVESALTLDSAINQLMSYRIDAIVTSLAIGSKAVMRDLSNLRIPVICFNSLLTGPWISTVVSNNYQAGCSAALLLMKQGVTQPVWLAGPKKNAASRLRGKGFREGLKEESSSITSLVELRGDDTYESGYSAVASFLKQGCRPDGMFCSNDMMACGAIDALREHADLRCPDDIVLIGYDNIPQGAWRSYDLTTFDQRSDLLVQVALELLNQALIEETEPRTSTRVIDAQLIERGSTQRHL</sequence>